<evidence type="ECO:0000259" key="2">
    <source>
        <dbReference type="Pfam" id="PF00582"/>
    </source>
</evidence>
<feature type="domain" description="UspA" evidence="2">
    <location>
        <begin position="1"/>
        <end position="138"/>
    </location>
</feature>
<dbReference type="InterPro" id="IPR014729">
    <property type="entry name" value="Rossmann-like_a/b/a_fold"/>
</dbReference>
<dbReference type="PANTHER" id="PTHR46268">
    <property type="entry name" value="STRESS RESPONSE PROTEIN NHAX"/>
    <property type="match status" value="1"/>
</dbReference>
<keyword evidence="4" id="KW-1185">Reference proteome</keyword>
<dbReference type="CDD" id="cd00293">
    <property type="entry name" value="USP-like"/>
    <property type="match status" value="1"/>
</dbReference>
<proteinExistence type="inferred from homology"/>
<dbReference type="Gene3D" id="3.40.50.620">
    <property type="entry name" value="HUPs"/>
    <property type="match status" value="1"/>
</dbReference>
<evidence type="ECO:0000256" key="1">
    <source>
        <dbReference type="ARBA" id="ARBA00008791"/>
    </source>
</evidence>
<sequence>MYDEILLPVDGSPTAEQAAPHVFDLAERYDATVHVLFVVNTTRDNAGIVGGPVLETLEQEGKRVVDEVTARGESRGIETVGAVRRGAPHGAILDYATEHGVAVIAMATHGRTGVERVLLGSVTERVVRTAPVPVLTVRATE</sequence>
<evidence type="ECO:0000313" key="4">
    <source>
        <dbReference type="Proteomes" id="UP000198902"/>
    </source>
</evidence>
<dbReference type="SUPFAM" id="SSF52402">
    <property type="entry name" value="Adenine nucleotide alpha hydrolases-like"/>
    <property type="match status" value="1"/>
</dbReference>
<dbReference type="OrthoDB" id="105697at2157"/>
<dbReference type="PANTHER" id="PTHR46268:SF6">
    <property type="entry name" value="UNIVERSAL STRESS PROTEIN UP12"/>
    <property type="match status" value="1"/>
</dbReference>
<dbReference type="PRINTS" id="PR01438">
    <property type="entry name" value="UNVRSLSTRESS"/>
</dbReference>
<comment type="similarity">
    <text evidence="1">Belongs to the universal stress protein A family.</text>
</comment>
<dbReference type="Proteomes" id="UP000198902">
    <property type="component" value="Unassembled WGS sequence"/>
</dbReference>
<name>A0A0D6JRF8_9EURY</name>
<organism evidence="3 4">
    <name type="scientific">Haloferax massiliensis</name>
    <dbReference type="NCBI Taxonomy" id="1476858"/>
    <lineage>
        <taxon>Archaea</taxon>
        <taxon>Methanobacteriati</taxon>
        <taxon>Methanobacteriota</taxon>
        <taxon>Stenosarchaea group</taxon>
        <taxon>Halobacteria</taxon>
        <taxon>Halobacteriales</taxon>
        <taxon>Haloferacaceae</taxon>
        <taxon>Haloferax</taxon>
    </lineage>
</organism>
<dbReference type="AlphaFoldDB" id="A0A0D6JRF8"/>
<dbReference type="RefSeq" id="WP_089778231.1">
    <property type="nucleotide sequence ID" value="NZ_CABLRR010000002.1"/>
</dbReference>
<evidence type="ECO:0000313" key="3">
    <source>
        <dbReference type="EMBL" id="CQR50248.1"/>
    </source>
</evidence>
<gene>
    <name evidence="3" type="ORF">BN996_01725</name>
</gene>
<dbReference type="EMBL" id="CSTE01000002">
    <property type="protein sequence ID" value="CQR50248.1"/>
    <property type="molecule type" value="Genomic_DNA"/>
</dbReference>
<dbReference type="InterPro" id="IPR006015">
    <property type="entry name" value="Universal_stress_UspA"/>
</dbReference>
<dbReference type="Pfam" id="PF00582">
    <property type="entry name" value="Usp"/>
    <property type="match status" value="1"/>
</dbReference>
<dbReference type="InterPro" id="IPR006016">
    <property type="entry name" value="UspA"/>
</dbReference>
<reference evidence="4" key="1">
    <citation type="submission" date="2015-03" db="EMBL/GenBank/DDBJ databases">
        <authorList>
            <person name="Urmite Genomes"/>
        </authorList>
    </citation>
    <scope>NUCLEOTIDE SEQUENCE [LARGE SCALE GENOMIC DNA]</scope>
    <source>
        <strain evidence="4">Arc-Hr</strain>
    </source>
</reference>
<protein>
    <submittedName>
        <fullName evidence="3">Universal stress protein/MSMEI_3859</fullName>
    </submittedName>
</protein>
<accession>A0A0D6JRF8</accession>